<dbReference type="OrthoDB" id="6930117at2759"/>
<evidence type="ECO:0000313" key="5">
    <source>
        <dbReference type="Proteomes" id="UP000838878"/>
    </source>
</evidence>
<organism evidence="4 5">
    <name type="scientific">Brenthis ino</name>
    <name type="common">lesser marbled fritillary</name>
    <dbReference type="NCBI Taxonomy" id="405034"/>
    <lineage>
        <taxon>Eukaryota</taxon>
        <taxon>Metazoa</taxon>
        <taxon>Ecdysozoa</taxon>
        <taxon>Arthropoda</taxon>
        <taxon>Hexapoda</taxon>
        <taxon>Insecta</taxon>
        <taxon>Pterygota</taxon>
        <taxon>Neoptera</taxon>
        <taxon>Endopterygota</taxon>
        <taxon>Lepidoptera</taxon>
        <taxon>Glossata</taxon>
        <taxon>Ditrysia</taxon>
        <taxon>Papilionoidea</taxon>
        <taxon>Nymphalidae</taxon>
        <taxon>Heliconiinae</taxon>
        <taxon>Argynnini</taxon>
        <taxon>Brenthis</taxon>
    </lineage>
</organism>
<evidence type="ECO:0000256" key="1">
    <source>
        <dbReference type="ARBA" id="ARBA00005906"/>
    </source>
</evidence>
<feature type="non-terminal residue" evidence="4">
    <location>
        <position position="170"/>
    </location>
</feature>
<comment type="similarity">
    <text evidence="1 3">Belongs to the chorion protein family.</text>
</comment>
<name>A0A8J9V6X7_9NEOP</name>
<keyword evidence="2" id="KW-0677">Repeat</keyword>
<dbReference type="GO" id="GO:0005213">
    <property type="term" value="F:structural constituent of egg chorion"/>
    <property type="evidence" value="ECO:0007669"/>
    <property type="project" value="InterPro"/>
</dbReference>
<reference evidence="4" key="1">
    <citation type="submission" date="2021-12" db="EMBL/GenBank/DDBJ databases">
        <authorList>
            <person name="Martin H S."/>
        </authorList>
    </citation>
    <scope>NUCLEOTIDE SEQUENCE</scope>
</reference>
<dbReference type="Proteomes" id="UP000838878">
    <property type="component" value="Chromosome 11"/>
</dbReference>
<dbReference type="AlphaFoldDB" id="A0A8J9V6X7"/>
<keyword evidence="5" id="KW-1185">Reference proteome</keyword>
<dbReference type="Pfam" id="PF01723">
    <property type="entry name" value="Chorion_1"/>
    <property type="match status" value="1"/>
</dbReference>
<dbReference type="GO" id="GO:0042600">
    <property type="term" value="C:egg chorion"/>
    <property type="evidence" value="ECO:0007669"/>
    <property type="project" value="InterPro"/>
</dbReference>
<proteinExistence type="inferred from homology"/>
<dbReference type="EMBL" id="OV170231">
    <property type="protein sequence ID" value="CAH0717148.1"/>
    <property type="molecule type" value="Genomic_DNA"/>
</dbReference>
<dbReference type="GO" id="GO:0007304">
    <property type="term" value="P:chorion-containing eggshell formation"/>
    <property type="evidence" value="ECO:0007669"/>
    <property type="project" value="InterPro"/>
</dbReference>
<evidence type="ECO:0000313" key="4">
    <source>
        <dbReference type="EMBL" id="CAH0717148.1"/>
    </source>
</evidence>
<gene>
    <name evidence="4" type="ORF">BINO364_LOCUS3787</name>
</gene>
<sequence length="170" mass="16819">MANGLANNLAYDGAAWSAQSYGAPFSASWATAPPSSPYATAEWSGYSPAGLSASYGGGLAVSSASPAAPTGVAISSQNAYEGALAVSGAMPYLGSTALEGALPTAGAGAVYYGCGNGNVGMLSEDLAGYNALGAYGYGPAELGYGYAPMSYEARPAYSSYGYGGYECGFY</sequence>
<protein>
    <submittedName>
        <fullName evidence="4">Uncharacterized protein</fullName>
    </submittedName>
</protein>
<evidence type="ECO:0000256" key="3">
    <source>
        <dbReference type="RuleBase" id="RU004378"/>
    </source>
</evidence>
<accession>A0A8J9V6X7</accession>
<dbReference type="InterPro" id="IPR002635">
    <property type="entry name" value="Chorion"/>
</dbReference>
<evidence type="ECO:0000256" key="2">
    <source>
        <dbReference type="ARBA" id="ARBA00022737"/>
    </source>
</evidence>